<dbReference type="AlphaFoldDB" id="A0A914UJ73"/>
<dbReference type="GO" id="GO:0006986">
    <property type="term" value="P:response to unfolded protein"/>
    <property type="evidence" value="ECO:0007669"/>
    <property type="project" value="InterPro"/>
</dbReference>
<protein>
    <submittedName>
        <fullName evidence="3">JNK1/MAPK8-associated membrane protein</fullName>
    </submittedName>
</protein>
<keyword evidence="1" id="KW-0472">Membrane</keyword>
<name>A0A914UJ73_9BILA</name>
<proteinExistence type="predicted"/>
<dbReference type="PANTHER" id="PTHR12740:SF4">
    <property type="entry name" value="JNK1_MAPK8-ASSOCIATED MEMBRANE PROTEIN"/>
    <property type="match status" value="1"/>
</dbReference>
<evidence type="ECO:0000256" key="1">
    <source>
        <dbReference type="SAM" id="Phobius"/>
    </source>
</evidence>
<feature type="transmembrane region" description="Helical" evidence="1">
    <location>
        <begin position="89"/>
        <end position="110"/>
    </location>
</feature>
<feature type="transmembrane region" description="Helical" evidence="1">
    <location>
        <begin position="57"/>
        <end position="77"/>
    </location>
</feature>
<evidence type="ECO:0000313" key="2">
    <source>
        <dbReference type="Proteomes" id="UP000887566"/>
    </source>
</evidence>
<keyword evidence="1" id="KW-0812">Transmembrane</keyword>
<dbReference type="WBParaSite" id="PSAMB.scaffold10541size4009.g33387.t1">
    <property type="protein sequence ID" value="PSAMB.scaffold10541size4009.g33387.t1"/>
    <property type="gene ID" value="PSAMB.scaffold10541size4009.g33387"/>
</dbReference>
<dbReference type="GO" id="GO:0036503">
    <property type="term" value="P:ERAD pathway"/>
    <property type="evidence" value="ECO:0007669"/>
    <property type="project" value="TreeGrafter"/>
</dbReference>
<keyword evidence="2" id="KW-1185">Reference proteome</keyword>
<dbReference type="GO" id="GO:0016020">
    <property type="term" value="C:membrane"/>
    <property type="evidence" value="ECO:0007669"/>
    <property type="project" value="InterPro"/>
</dbReference>
<sequence>MDDAAVDGLRVCPGYCGHNLVQSTGNWSECESCHWGERSFNKVACTTCDRPLSAYDWLYLGFMAMLPLLLHSFFIEYCAAKRSQRRTLLLQHACSVFECAASALLAILLVPPLGRPTLLGCGPTELKDWYTMAYNPVINYSYTLRCTQEAVFP</sequence>
<evidence type="ECO:0000313" key="3">
    <source>
        <dbReference type="WBParaSite" id="PSAMB.scaffold10541size4009.g33387.t1"/>
    </source>
</evidence>
<dbReference type="Proteomes" id="UP000887566">
    <property type="component" value="Unplaced"/>
</dbReference>
<dbReference type="InterPro" id="IPR008485">
    <property type="entry name" value="JAMP"/>
</dbReference>
<dbReference type="Pfam" id="PF05571">
    <property type="entry name" value="JAMP"/>
    <property type="match status" value="1"/>
</dbReference>
<reference evidence="3" key="1">
    <citation type="submission" date="2022-11" db="UniProtKB">
        <authorList>
            <consortium name="WormBaseParasite"/>
        </authorList>
    </citation>
    <scope>IDENTIFICATION</scope>
</reference>
<keyword evidence="1" id="KW-1133">Transmembrane helix</keyword>
<accession>A0A914UJ73</accession>
<dbReference type="PANTHER" id="PTHR12740">
    <property type="entry name" value="JNK1/MAPK8-ASSOCIATED MEMBRANE PROTEIN"/>
    <property type="match status" value="1"/>
</dbReference>
<dbReference type="GO" id="GO:0031625">
    <property type="term" value="F:ubiquitin protein ligase binding"/>
    <property type="evidence" value="ECO:0007669"/>
    <property type="project" value="TreeGrafter"/>
</dbReference>
<organism evidence="2 3">
    <name type="scientific">Plectus sambesii</name>
    <dbReference type="NCBI Taxonomy" id="2011161"/>
    <lineage>
        <taxon>Eukaryota</taxon>
        <taxon>Metazoa</taxon>
        <taxon>Ecdysozoa</taxon>
        <taxon>Nematoda</taxon>
        <taxon>Chromadorea</taxon>
        <taxon>Plectida</taxon>
        <taxon>Plectina</taxon>
        <taxon>Plectoidea</taxon>
        <taxon>Plectidae</taxon>
        <taxon>Plectus</taxon>
    </lineage>
</organism>